<dbReference type="Proteomes" id="UP000275076">
    <property type="component" value="Unassembled WGS sequence"/>
</dbReference>
<dbReference type="EMBL" id="RBVX01000024">
    <property type="protein sequence ID" value="RSL31426.1"/>
    <property type="molecule type" value="Genomic_DNA"/>
</dbReference>
<dbReference type="GO" id="GO:0003700">
    <property type="term" value="F:DNA-binding transcription factor activity"/>
    <property type="evidence" value="ECO:0007669"/>
    <property type="project" value="InterPro"/>
</dbReference>
<dbReference type="InterPro" id="IPR050950">
    <property type="entry name" value="HTH-type_LysR_regulators"/>
</dbReference>
<keyword evidence="2" id="KW-0805">Transcription regulation</keyword>
<gene>
    <name evidence="6" type="ORF">D7Z54_20490</name>
</gene>
<dbReference type="InterPro" id="IPR036388">
    <property type="entry name" value="WH-like_DNA-bd_sf"/>
</dbReference>
<accession>A0A428MZB3</accession>
<dbReference type="Pfam" id="PF00126">
    <property type="entry name" value="HTH_1"/>
    <property type="match status" value="1"/>
</dbReference>
<dbReference type="Gene3D" id="1.10.10.10">
    <property type="entry name" value="Winged helix-like DNA-binding domain superfamily/Winged helix DNA-binding domain"/>
    <property type="match status" value="1"/>
</dbReference>
<feature type="domain" description="HTH lysR-type" evidence="5">
    <location>
        <begin position="1"/>
        <end position="58"/>
    </location>
</feature>
<proteinExistence type="inferred from homology"/>
<keyword evidence="4" id="KW-0804">Transcription</keyword>
<evidence type="ECO:0000256" key="1">
    <source>
        <dbReference type="ARBA" id="ARBA00009437"/>
    </source>
</evidence>
<dbReference type="PANTHER" id="PTHR30419">
    <property type="entry name" value="HTH-TYPE TRANSCRIPTIONAL REGULATOR YBHD"/>
    <property type="match status" value="1"/>
</dbReference>
<reference evidence="6 7" key="1">
    <citation type="submission" date="2018-10" db="EMBL/GenBank/DDBJ databases">
        <title>Draft genome sequence of Bacillus salarius IM0101, isolated from a hypersaline soil in Inner Mongolia, China.</title>
        <authorList>
            <person name="Yamprayoonswat W."/>
            <person name="Boonvisut S."/>
            <person name="Jumpathong W."/>
            <person name="Sittihan S."/>
            <person name="Ruangsuj P."/>
            <person name="Wanthongcharoen S."/>
            <person name="Thongpramul N."/>
            <person name="Pimmason S."/>
            <person name="Yu B."/>
            <person name="Yasawong M."/>
        </authorList>
    </citation>
    <scope>NUCLEOTIDE SEQUENCE [LARGE SCALE GENOMIC DNA]</scope>
    <source>
        <strain evidence="6 7">IM0101</strain>
    </source>
</reference>
<comment type="similarity">
    <text evidence="1">Belongs to the LysR transcriptional regulatory family.</text>
</comment>
<dbReference type="RefSeq" id="WP_125558512.1">
    <property type="nucleotide sequence ID" value="NZ_RBVX01000024.1"/>
</dbReference>
<dbReference type="AlphaFoldDB" id="A0A428MZB3"/>
<dbReference type="OrthoDB" id="9803735at2"/>
<dbReference type="SUPFAM" id="SSF53850">
    <property type="entry name" value="Periplasmic binding protein-like II"/>
    <property type="match status" value="1"/>
</dbReference>
<dbReference type="PANTHER" id="PTHR30419:SF8">
    <property type="entry name" value="NITROGEN ASSIMILATION TRANSCRIPTIONAL ACTIVATOR-RELATED"/>
    <property type="match status" value="1"/>
</dbReference>
<evidence type="ECO:0000256" key="4">
    <source>
        <dbReference type="ARBA" id="ARBA00023163"/>
    </source>
</evidence>
<dbReference type="InterPro" id="IPR036390">
    <property type="entry name" value="WH_DNA-bd_sf"/>
</dbReference>
<dbReference type="InterPro" id="IPR000847">
    <property type="entry name" value="LysR_HTH_N"/>
</dbReference>
<dbReference type="InterPro" id="IPR005119">
    <property type="entry name" value="LysR_subst-bd"/>
</dbReference>
<evidence type="ECO:0000313" key="7">
    <source>
        <dbReference type="Proteomes" id="UP000275076"/>
    </source>
</evidence>
<evidence type="ECO:0000313" key="6">
    <source>
        <dbReference type="EMBL" id="RSL31426.1"/>
    </source>
</evidence>
<organism evidence="6 7">
    <name type="scientific">Salibacterium salarium</name>
    <dbReference type="NCBI Taxonomy" id="284579"/>
    <lineage>
        <taxon>Bacteria</taxon>
        <taxon>Bacillati</taxon>
        <taxon>Bacillota</taxon>
        <taxon>Bacilli</taxon>
        <taxon>Bacillales</taxon>
        <taxon>Bacillaceae</taxon>
    </lineage>
</organism>
<dbReference type="Gene3D" id="3.40.190.290">
    <property type="match status" value="1"/>
</dbReference>
<dbReference type="FunFam" id="1.10.10.10:FF:000001">
    <property type="entry name" value="LysR family transcriptional regulator"/>
    <property type="match status" value="1"/>
</dbReference>
<keyword evidence="3" id="KW-0238">DNA-binding</keyword>
<dbReference type="CDD" id="cd08438">
    <property type="entry name" value="PBP2_CidR"/>
    <property type="match status" value="1"/>
</dbReference>
<evidence type="ECO:0000259" key="5">
    <source>
        <dbReference type="PROSITE" id="PS50931"/>
    </source>
</evidence>
<dbReference type="PRINTS" id="PR00039">
    <property type="entry name" value="HTHLYSR"/>
</dbReference>
<dbReference type="Pfam" id="PF03466">
    <property type="entry name" value="LysR_substrate"/>
    <property type="match status" value="1"/>
</dbReference>
<dbReference type="GO" id="GO:0003677">
    <property type="term" value="F:DNA binding"/>
    <property type="evidence" value="ECO:0007669"/>
    <property type="project" value="UniProtKB-KW"/>
</dbReference>
<evidence type="ECO:0000256" key="3">
    <source>
        <dbReference type="ARBA" id="ARBA00023125"/>
    </source>
</evidence>
<comment type="caution">
    <text evidence="6">The sequence shown here is derived from an EMBL/GenBank/DDBJ whole genome shotgun (WGS) entry which is preliminary data.</text>
</comment>
<dbReference type="GO" id="GO:0005829">
    <property type="term" value="C:cytosol"/>
    <property type="evidence" value="ECO:0007669"/>
    <property type="project" value="TreeGrafter"/>
</dbReference>
<dbReference type="PROSITE" id="PS50931">
    <property type="entry name" value="HTH_LYSR"/>
    <property type="match status" value="1"/>
</dbReference>
<sequence length="296" mass="34439">MEIKQLRYFLEVYREESFSKASEKMHISQPALSKVIHQLEEELGIRLFDRSTRHLKISEEGEMMRVHAQKVLRDVEDLEKAADEIRLRKKGSFKFGLPPVIGSSFFPNIIASFRKQYPEADMHIVEEGAKIMEQSLLEGKIDVGVAILPVDHEPFEIRPIIERELLLVVSAEHPLANRDTVKMKELHDENFLMFRQGFSLYDRVREACIQAGFEPNVVNESTQWDFLLKMAGENMGIAFLPETVFEKADLSKVSILSITEPSIHWNLALIWRKQSYQSHAAKEWVDFVERTFEEKY</sequence>
<keyword evidence="7" id="KW-1185">Reference proteome</keyword>
<protein>
    <submittedName>
        <fullName evidence="6">LysR family transcriptional regulator</fullName>
    </submittedName>
</protein>
<dbReference type="SUPFAM" id="SSF46785">
    <property type="entry name" value="Winged helix' DNA-binding domain"/>
    <property type="match status" value="1"/>
</dbReference>
<evidence type="ECO:0000256" key="2">
    <source>
        <dbReference type="ARBA" id="ARBA00023015"/>
    </source>
</evidence>
<name>A0A428MZB3_9BACI</name>